<dbReference type="AlphaFoldDB" id="A0ABD3IET9"/>
<dbReference type="EMBL" id="JBJQOH010000001">
    <property type="protein sequence ID" value="KAL3702167.1"/>
    <property type="molecule type" value="Genomic_DNA"/>
</dbReference>
<gene>
    <name evidence="2" type="ORF">R1sor_020189</name>
</gene>
<evidence type="ECO:0000256" key="1">
    <source>
        <dbReference type="SAM" id="MobiDB-lite"/>
    </source>
</evidence>
<feature type="region of interest" description="Disordered" evidence="1">
    <location>
        <begin position="55"/>
        <end position="95"/>
    </location>
</feature>
<evidence type="ECO:0000313" key="3">
    <source>
        <dbReference type="Proteomes" id="UP001633002"/>
    </source>
</evidence>
<accession>A0ABD3IET9</accession>
<organism evidence="2 3">
    <name type="scientific">Riccia sorocarpa</name>
    <dbReference type="NCBI Taxonomy" id="122646"/>
    <lineage>
        <taxon>Eukaryota</taxon>
        <taxon>Viridiplantae</taxon>
        <taxon>Streptophyta</taxon>
        <taxon>Embryophyta</taxon>
        <taxon>Marchantiophyta</taxon>
        <taxon>Marchantiopsida</taxon>
        <taxon>Marchantiidae</taxon>
        <taxon>Marchantiales</taxon>
        <taxon>Ricciaceae</taxon>
        <taxon>Riccia</taxon>
    </lineage>
</organism>
<name>A0ABD3IET9_9MARC</name>
<proteinExistence type="predicted"/>
<reference evidence="2 3" key="1">
    <citation type="submission" date="2024-09" db="EMBL/GenBank/DDBJ databases">
        <title>Chromosome-scale assembly of Riccia sorocarpa.</title>
        <authorList>
            <person name="Paukszto L."/>
        </authorList>
    </citation>
    <scope>NUCLEOTIDE SEQUENCE [LARGE SCALE GENOMIC DNA]</scope>
    <source>
        <strain evidence="2">LP-2024</strain>
        <tissue evidence="2">Aerial parts of the thallus</tissue>
    </source>
</reference>
<feature type="compositionally biased region" description="Basic and acidic residues" evidence="1">
    <location>
        <begin position="79"/>
        <end position="90"/>
    </location>
</feature>
<feature type="compositionally biased region" description="Low complexity" evidence="1">
    <location>
        <begin position="62"/>
        <end position="72"/>
    </location>
</feature>
<comment type="caution">
    <text evidence="2">The sequence shown here is derived from an EMBL/GenBank/DDBJ whole genome shotgun (WGS) entry which is preliminary data.</text>
</comment>
<evidence type="ECO:0000313" key="2">
    <source>
        <dbReference type="EMBL" id="KAL3702167.1"/>
    </source>
</evidence>
<protein>
    <recommendedName>
        <fullName evidence="4">Late embryogenesis abundant protein</fullName>
    </recommendedName>
</protein>
<sequence length="190" mass="20164">MIGSSGQLPQLAGQITYAQAYALAQQIMVIQRQQEISSAVHEGVLSAGSGQVTTGEIGQLITPPDASTSSSPARKKKERVVEDQTRDVSKTENPTMAEQMELCLGDIVTPDVQQAAEEALTAAQQFVVRRQGSMGVAKPSVVSTLPTASLTEAVLVTVTEVLEPVVEVRAETVGEGTGKECPEHIREDSY</sequence>
<evidence type="ECO:0008006" key="4">
    <source>
        <dbReference type="Google" id="ProtNLM"/>
    </source>
</evidence>
<dbReference type="Proteomes" id="UP001633002">
    <property type="component" value="Unassembled WGS sequence"/>
</dbReference>
<keyword evidence="3" id="KW-1185">Reference proteome</keyword>